<organism evidence="2 3">
    <name type="scientific">Rhizobium leguminosarum</name>
    <dbReference type="NCBI Taxonomy" id="384"/>
    <lineage>
        <taxon>Bacteria</taxon>
        <taxon>Pseudomonadati</taxon>
        <taxon>Pseudomonadota</taxon>
        <taxon>Alphaproteobacteria</taxon>
        <taxon>Hyphomicrobiales</taxon>
        <taxon>Rhizobiaceae</taxon>
        <taxon>Rhizobium/Agrobacterium group</taxon>
        <taxon>Rhizobium</taxon>
    </lineage>
</organism>
<dbReference type="InterPro" id="IPR036890">
    <property type="entry name" value="HATPase_C_sf"/>
</dbReference>
<feature type="region of interest" description="Disordered" evidence="1">
    <location>
        <begin position="538"/>
        <end position="557"/>
    </location>
</feature>
<dbReference type="AlphaFoldDB" id="A0AAE2MPU9"/>
<proteinExistence type="predicted"/>
<evidence type="ECO:0000313" key="3">
    <source>
        <dbReference type="Proteomes" id="UP000538507"/>
    </source>
</evidence>
<gene>
    <name evidence="2" type="ORF">GGE16_005373</name>
</gene>
<name>A0AAE2MPU9_RHILE</name>
<dbReference type="Pfam" id="PF13589">
    <property type="entry name" value="HATPase_c_3"/>
    <property type="match status" value="1"/>
</dbReference>
<accession>A0AAE2MPU9</accession>
<sequence length="671" mass="73597">MKFLILRVLTHSELGMFHEYRRQGKEGSKQRAINFDGAVVDRVFPTALDTDRIPLKLRYDTDDGIAVKQQWLTRQAKNWRFEGNCPRDKVYDFVDPGCLFAMEVDAGVKPATGAWAVFPADAEVTIGVLSDGATAELTQAGMIALHGEEGVRVQCLLNDARPEMFGRDRETVDIMNDGGSVVGRKRLPPRPKRLAEIIGKTGHSLPSAVADLVDNSISADATEIDITFAPPDSGNGRWLTIRDNGDGMSGPELDEAMTLGSDVEYESNSLGKFGFGLKGASWSQARVFTVVTRRRGGSLSHLTWDIDNLGDWEPSDAPLEEWERNATALGEKGTAILWKEMTPPAAAPLVPGVSPYSAEVMELERHLGLVFHRFLEGDAKNRKKVTIRINGVEVRPNNPVGHPMVEPYELKPIRMPTNSGDETITVQPFVLPSEDQIKQHHKAEGPQVVNDVLGRVGLFGKRNESQGLFIYRNDRLIKWGGWHQMWSTSDEKTKLARVIVSFGTKLDTAFDINITKRSVSLPAFVQEEIKKLANPARNASKAKYKKPASPQPARPLGASAIPAITPVQRLPASGMPLVTQSGTISALPTSPHPAPPPVVNYKPVTTERFAWKVAQNLTGGRDLQVSNRMPELAVLAKRLAKDPDATGDLVAFLAVLDEKGVQALLLDSSER</sequence>
<protein>
    <recommendedName>
        <fullName evidence="4">ATP-binding protein</fullName>
    </recommendedName>
</protein>
<dbReference type="EMBL" id="JACIGO010000009">
    <property type="protein sequence ID" value="MBB4293286.1"/>
    <property type="molecule type" value="Genomic_DNA"/>
</dbReference>
<reference evidence="2 3" key="1">
    <citation type="submission" date="2020-08" db="EMBL/GenBank/DDBJ databases">
        <title>Genomic Encyclopedia of Type Strains, Phase IV (KMG-V): Genome sequencing to study the core and pangenomes of soil and plant-associated prokaryotes.</title>
        <authorList>
            <person name="Whitman W."/>
        </authorList>
    </citation>
    <scope>NUCLEOTIDE SEQUENCE [LARGE SCALE GENOMIC DNA]</scope>
    <source>
        <strain evidence="2 3">SEMIA 415</strain>
    </source>
</reference>
<comment type="caution">
    <text evidence="2">The sequence shown here is derived from an EMBL/GenBank/DDBJ whole genome shotgun (WGS) entry which is preliminary data.</text>
</comment>
<dbReference type="SUPFAM" id="SSF55874">
    <property type="entry name" value="ATPase domain of HSP90 chaperone/DNA topoisomerase II/histidine kinase"/>
    <property type="match status" value="1"/>
</dbReference>
<dbReference type="Gene3D" id="3.30.565.10">
    <property type="entry name" value="Histidine kinase-like ATPase, C-terminal domain"/>
    <property type="match status" value="1"/>
</dbReference>
<dbReference type="RefSeq" id="WP_183609899.1">
    <property type="nucleotide sequence ID" value="NZ_JACHAZ010000009.1"/>
</dbReference>
<evidence type="ECO:0008006" key="4">
    <source>
        <dbReference type="Google" id="ProtNLM"/>
    </source>
</evidence>
<evidence type="ECO:0000256" key="1">
    <source>
        <dbReference type="SAM" id="MobiDB-lite"/>
    </source>
</evidence>
<evidence type="ECO:0000313" key="2">
    <source>
        <dbReference type="EMBL" id="MBB4293286.1"/>
    </source>
</evidence>
<dbReference type="Proteomes" id="UP000538507">
    <property type="component" value="Unassembled WGS sequence"/>
</dbReference>